<dbReference type="SUPFAM" id="SSF51215">
    <property type="entry name" value="Regulatory protein AraC"/>
    <property type="match status" value="1"/>
</dbReference>
<keyword evidence="1" id="KW-0805">Transcription regulation</keyword>
<dbReference type="PANTHER" id="PTHR43280">
    <property type="entry name" value="ARAC-FAMILY TRANSCRIPTIONAL REGULATOR"/>
    <property type="match status" value="1"/>
</dbReference>
<dbReference type="PANTHER" id="PTHR43280:SF32">
    <property type="entry name" value="TRANSCRIPTIONAL REGULATORY PROTEIN"/>
    <property type="match status" value="1"/>
</dbReference>
<dbReference type="SUPFAM" id="SSF46689">
    <property type="entry name" value="Homeodomain-like"/>
    <property type="match status" value="1"/>
</dbReference>
<accession>A0ABY3YS18</accession>
<dbReference type="Proteomes" id="UP000829476">
    <property type="component" value="Chromosome"/>
</dbReference>
<keyword evidence="3" id="KW-0804">Transcription</keyword>
<dbReference type="InterPro" id="IPR037923">
    <property type="entry name" value="HTH-like"/>
</dbReference>
<evidence type="ECO:0000313" key="6">
    <source>
        <dbReference type="Proteomes" id="UP000829476"/>
    </source>
</evidence>
<evidence type="ECO:0000256" key="3">
    <source>
        <dbReference type="ARBA" id="ARBA00023163"/>
    </source>
</evidence>
<dbReference type="Pfam" id="PF12833">
    <property type="entry name" value="HTH_18"/>
    <property type="match status" value="1"/>
</dbReference>
<sequence length="282" mass="32748">MQTIKIKTIKEPNITGNFSITHLDTLLAEKDMTEKIHRHDFFFLLAITGGTGKHQIDFTDYPVLARDVFVLRPGQVHQLYLKKGTKGYLIAFDTTFYAPENKTKKQAFRVAGFTNHYHLQAEIYAKLQHILDSILNEYTDKKSMYEEHIKVNLDLLFIILFRQRKKHQDLNTSGSYNQLILDTLSELLETHIISSKQVRFYAEKLHLTPYQLNTITKNALGKTCSGLITEQILLEAKRMLLATSIQVKEIAYDLGYEDASYFIRFFKKHTGHTPESFRKNLL</sequence>
<dbReference type="InterPro" id="IPR003313">
    <property type="entry name" value="AraC-bd"/>
</dbReference>
<dbReference type="RefSeq" id="WP_242938634.1">
    <property type="nucleotide sequence ID" value="NZ_CP094326.1"/>
</dbReference>
<evidence type="ECO:0000259" key="4">
    <source>
        <dbReference type="PROSITE" id="PS01124"/>
    </source>
</evidence>
<dbReference type="SMART" id="SM00342">
    <property type="entry name" value="HTH_ARAC"/>
    <property type="match status" value="1"/>
</dbReference>
<dbReference type="Pfam" id="PF02311">
    <property type="entry name" value="AraC_binding"/>
    <property type="match status" value="1"/>
</dbReference>
<evidence type="ECO:0000256" key="1">
    <source>
        <dbReference type="ARBA" id="ARBA00023015"/>
    </source>
</evidence>
<protein>
    <submittedName>
        <fullName evidence="5">Helix-turn-helix transcriptional regulator</fullName>
    </submittedName>
</protein>
<keyword evidence="2" id="KW-0238">DNA-binding</keyword>
<dbReference type="PRINTS" id="PR00032">
    <property type="entry name" value="HTHARAC"/>
</dbReference>
<dbReference type="InterPro" id="IPR018060">
    <property type="entry name" value="HTH_AraC"/>
</dbReference>
<feature type="domain" description="HTH araC/xylS-type" evidence="4">
    <location>
        <begin position="182"/>
        <end position="280"/>
    </location>
</feature>
<dbReference type="PROSITE" id="PS01124">
    <property type="entry name" value="HTH_ARAC_FAMILY_2"/>
    <property type="match status" value="1"/>
</dbReference>
<evidence type="ECO:0000313" key="5">
    <source>
        <dbReference type="EMBL" id="UNZ00267.1"/>
    </source>
</evidence>
<gene>
    <name evidence="5" type="ORF">MQE36_07985</name>
</gene>
<dbReference type="InterPro" id="IPR009057">
    <property type="entry name" value="Homeodomain-like_sf"/>
</dbReference>
<keyword evidence="6" id="KW-1185">Reference proteome</keyword>
<dbReference type="EMBL" id="CP094326">
    <property type="protein sequence ID" value="UNZ00267.1"/>
    <property type="molecule type" value="Genomic_DNA"/>
</dbReference>
<name>A0ABY3YS18_9FLAO</name>
<dbReference type="InterPro" id="IPR020449">
    <property type="entry name" value="Tscrpt_reg_AraC-type_HTH"/>
</dbReference>
<proteinExistence type="predicted"/>
<evidence type="ECO:0000256" key="2">
    <source>
        <dbReference type="ARBA" id="ARBA00023125"/>
    </source>
</evidence>
<organism evidence="5 6">
    <name type="scientific">Zhouia spongiae</name>
    <dbReference type="NCBI Taxonomy" id="2202721"/>
    <lineage>
        <taxon>Bacteria</taxon>
        <taxon>Pseudomonadati</taxon>
        <taxon>Bacteroidota</taxon>
        <taxon>Flavobacteriia</taxon>
        <taxon>Flavobacteriales</taxon>
        <taxon>Flavobacteriaceae</taxon>
        <taxon>Zhouia</taxon>
    </lineage>
</organism>
<dbReference type="Gene3D" id="1.10.10.60">
    <property type="entry name" value="Homeodomain-like"/>
    <property type="match status" value="1"/>
</dbReference>
<reference evidence="5 6" key="1">
    <citation type="journal article" date="2018" name="Int. J. Syst. Evol. Microbiol.">
        <title>Zhouia spongiae sp. nov., isolated from a marine sponge.</title>
        <authorList>
            <person name="Zhuang L."/>
            <person name="Lin B."/>
            <person name="Qin F."/>
            <person name="Luo L."/>
        </authorList>
    </citation>
    <scope>NUCLEOTIDE SEQUENCE [LARGE SCALE GENOMIC DNA]</scope>
    <source>
        <strain evidence="5 6">HN-Y44</strain>
    </source>
</reference>